<dbReference type="Proteomes" id="UP000325286">
    <property type="component" value="Chromosome"/>
</dbReference>
<evidence type="ECO:0000313" key="1">
    <source>
        <dbReference type="EMBL" id="QEG39016.1"/>
    </source>
</evidence>
<dbReference type="AlphaFoldDB" id="A0A5B9QPR3"/>
<sequence length="171" mass="19357">MSDPVRLMHYDPQWRQEFEQTRSSVLMSCTGWVQAVEHIGSTSVTGIVAQPVIDAVAGVVDPSGLQHAQAALEGLNFRSVELPTWADDAVLMLKPRNASPTHSIFLTQIDSPLWKRLLGVRDRLRENREVALRYEDAKVHRWKAASGDRESYQQAKAMFFSHLEDQLRSES</sequence>
<dbReference type="GO" id="GO:0016301">
    <property type="term" value="F:kinase activity"/>
    <property type="evidence" value="ECO:0007669"/>
    <property type="project" value="UniProtKB-KW"/>
</dbReference>
<accession>A0A5B9QPR3</accession>
<dbReference type="PANTHER" id="PTHR34822:SF1">
    <property type="entry name" value="GRPB FAMILY PROTEIN"/>
    <property type="match status" value="1"/>
</dbReference>
<keyword evidence="2" id="KW-1185">Reference proteome</keyword>
<dbReference type="PANTHER" id="PTHR34822">
    <property type="entry name" value="GRPB DOMAIN PROTEIN (AFU_ORTHOLOGUE AFUA_1G01530)"/>
    <property type="match status" value="1"/>
</dbReference>
<keyword evidence="1" id="KW-0808">Transferase</keyword>
<dbReference type="EMBL" id="CP042914">
    <property type="protein sequence ID" value="QEG39016.1"/>
    <property type="molecule type" value="Genomic_DNA"/>
</dbReference>
<dbReference type="InterPro" id="IPR043519">
    <property type="entry name" value="NT_sf"/>
</dbReference>
<name>A0A5B9QPR3_9BACT</name>
<protein>
    <submittedName>
        <fullName evidence="1">Dephospho-CoA kinase/protein folding accessory domain-containing protein</fullName>
    </submittedName>
</protein>
<dbReference type="Pfam" id="PF04229">
    <property type="entry name" value="GrpB"/>
    <property type="match status" value="1"/>
</dbReference>
<dbReference type="OrthoDB" id="9799092at2"/>
<dbReference type="InterPro" id="IPR007344">
    <property type="entry name" value="GrpB/CoaE"/>
</dbReference>
<organism evidence="1 2">
    <name type="scientific">Roseimaritima ulvae</name>
    <dbReference type="NCBI Taxonomy" id="980254"/>
    <lineage>
        <taxon>Bacteria</taxon>
        <taxon>Pseudomonadati</taxon>
        <taxon>Planctomycetota</taxon>
        <taxon>Planctomycetia</taxon>
        <taxon>Pirellulales</taxon>
        <taxon>Pirellulaceae</taxon>
        <taxon>Roseimaritima</taxon>
    </lineage>
</organism>
<dbReference type="KEGG" id="rul:UC8_09770"/>
<reference evidence="1 2" key="1">
    <citation type="submission" date="2019-08" db="EMBL/GenBank/DDBJ databases">
        <title>Deep-cultivation of Planctomycetes and their phenomic and genomic characterization uncovers novel biology.</title>
        <authorList>
            <person name="Wiegand S."/>
            <person name="Jogler M."/>
            <person name="Boedeker C."/>
            <person name="Pinto D."/>
            <person name="Vollmers J."/>
            <person name="Rivas-Marin E."/>
            <person name="Kohn T."/>
            <person name="Peeters S.H."/>
            <person name="Heuer A."/>
            <person name="Rast P."/>
            <person name="Oberbeckmann S."/>
            <person name="Bunk B."/>
            <person name="Jeske O."/>
            <person name="Meyerdierks A."/>
            <person name="Storesund J.E."/>
            <person name="Kallscheuer N."/>
            <person name="Luecker S."/>
            <person name="Lage O.M."/>
            <person name="Pohl T."/>
            <person name="Merkel B.J."/>
            <person name="Hornburger P."/>
            <person name="Mueller R.-W."/>
            <person name="Bruemmer F."/>
            <person name="Labrenz M."/>
            <person name="Spormann A.M."/>
            <person name="Op den Camp H."/>
            <person name="Overmann J."/>
            <person name="Amann R."/>
            <person name="Jetten M.S.M."/>
            <person name="Mascher T."/>
            <person name="Medema M.H."/>
            <person name="Devos D.P."/>
            <person name="Kaster A.-K."/>
            <person name="Ovreas L."/>
            <person name="Rohde M."/>
            <person name="Galperin M.Y."/>
            <person name="Jogler C."/>
        </authorList>
    </citation>
    <scope>NUCLEOTIDE SEQUENCE [LARGE SCALE GENOMIC DNA]</scope>
    <source>
        <strain evidence="1 2">UC8</strain>
    </source>
</reference>
<dbReference type="Gene3D" id="3.30.460.10">
    <property type="entry name" value="Beta Polymerase, domain 2"/>
    <property type="match status" value="1"/>
</dbReference>
<keyword evidence="1" id="KW-0418">Kinase</keyword>
<dbReference type="RefSeq" id="WP_068142278.1">
    <property type="nucleotide sequence ID" value="NZ_CP042914.1"/>
</dbReference>
<dbReference type="SUPFAM" id="SSF81301">
    <property type="entry name" value="Nucleotidyltransferase"/>
    <property type="match status" value="1"/>
</dbReference>
<gene>
    <name evidence="1" type="ORF">UC8_09770</name>
</gene>
<evidence type="ECO:0000313" key="2">
    <source>
        <dbReference type="Proteomes" id="UP000325286"/>
    </source>
</evidence>
<proteinExistence type="predicted"/>